<comment type="caution">
    <text evidence="1">The sequence shown here is derived from an EMBL/GenBank/DDBJ whole genome shotgun (WGS) entry which is preliminary data.</text>
</comment>
<dbReference type="GO" id="GO:0006355">
    <property type="term" value="P:regulation of DNA-templated transcription"/>
    <property type="evidence" value="ECO:0007669"/>
    <property type="project" value="InterPro"/>
</dbReference>
<reference evidence="1 2" key="1">
    <citation type="submission" date="2011-08" db="EMBL/GenBank/DDBJ databases">
        <title>The genome of the obligate endobacterium of an arbuscular mycorrhizal fungus reveals an interphylum network of nutritional interactions.</title>
        <authorList>
            <person name="Ghignone S."/>
            <person name="Salvioli A."/>
            <person name="Anca I."/>
            <person name="Lumini E."/>
            <person name="Ortu G."/>
            <person name="Petiti L."/>
            <person name="Cruveiller S."/>
            <person name="Bianciotto V."/>
            <person name="Piffanelli P."/>
            <person name="Lanfranco L."/>
            <person name="Bonfante P."/>
        </authorList>
    </citation>
    <scope>NUCLEOTIDE SEQUENCE [LARGE SCALE GENOMIC DNA]</scope>
    <source>
        <strain evidence="1 2">BEG34</strain>
    </source>
</reference>
<dbReference type="STRING" id="1070319.CAGGBEG34_810002"/>
<dbReference type="OrthoDB" id="5297245at2"/>
<dbReference type="eggNOG" id="COG3514">
    <property type="taxonomic scope" value="Bacteria"/>
</dbReference>
<organism evidence="1 2">
    <name type="scientific">Candidatus Glomeribacter gigasporarum BEG34</name>
    <dbReference type="NCBI Taxonomy" id="1070319"/>
    <lineage>
        <taxon>Bacteria</taxon>
        <taxon>Pseudomonadati</taxon>
        <taxon>Pseudomonadota</taxon>
        <taxon>Betaproteobacteria</taxon>
        <taxon>Burkholderiales</taxon>
        <taxon>Burkholderiaceae</taxon>
        <taxon>Candidatus Glomeribacter</taxon>
    </lineage>
</organism>
<sequence length="95" mass="10486">MRKEYDFSHAKPVSQIPALARLQAAHGGKARITMRIDADILAAFKARAQTSGGSYQTMINDALREHTQGWTLAAVIEKAVKESLKTTAHHSNSRR</sequence>
<evidence type="ECO:0008006" key="3">
    <source>
        <dbReference type="Google" id="ProtNLM"/>
    </source>
</evidence>
<protein>
    <recommendedName>
        <fullName evidence="3">BrnA antitoxin of type II toxin-antitoxin system</fullName>
    </recommendedName>
</protein>
<proteinExistence type="predicted"/>
<evidence type="ECO:0000313" key="2">
    <source>
        <dbReference type="Proteomes" id="UP000054051"/>
    </source>
</evidence>
<accession>G2JC15</accession>
<dbReference type="SUPFAM" id="SSF47598">
    <property type="entry name" value="Ribbon-helix-helix"/>
    <property type="match status" value="1"/>
</dbReference>
<dbReference type="Proteomes" id="UP000054051">
    <property type="component" value="Unassembled WGS sequence"/>
</dbReference>
<evidence type="ECO:0000313" key="1">
    <source>
        <dbReference type="EMBL" id="CCD30321.1"/>
    </source>
</evidence>
<dbReference type="InterPro" id="IPR010985">
    <property type="entry name" value="Ribbon_hlx_hlx"/>
</dbReference>
<dbReference type="RefSeq" id="WP_006683349.1">
    <property type="nucleotide sequence ID" value="NZ_CAFB01000104.1"/>
</dbReference>
<gene>
    <name evidence="1" type="ORF">CAGGBEG34_810002</name>
</gene>
<dbReference type="AlphaFoldDB" id="G2JC15"/>
<dbReference type="InterPro" id="IPR025528">
    <property type="entry name" value="BrnA_antitoxin"/>
</dbReference>
<dbReference type="Pfam" id="PF14384">
    <property type="entry name" value="BrnA_antitoxin"/>
    <property type="match status" value="1"/>
</dbReference>
<dbReference type="EMBL" id="CAFB01000104">
    <property type="protein sequence ID" value="CCD30321.1"/>
    <property type="molecule type" value="Genomic_DNA"/>
</dbReference>
<name>G2JC15_9BURK</name>
<keyword evidence="2" id="KW-1185">Reference proteome</keyword>